<sequence>MGPVSRQIGSKRKPGDLRRKRLTQLLNHEREKVSSYASSDRHLGPPIPVLCGARSLSPLPSLNSIKSAMFADLNLDVSLEPLAEQAPQLSPLKITRRVGADRSFVLLSSPEYGAATTELLEMSPPHTTKVSKTFQAKTNSSRPLTQHRDRGFFTPIKSSRDSLVREAVVNRDVDHTRDAARKKYARQLEITRRRATVGASSQSFFDRLDSMPVREAIQLFEAQRQALLEFSLLHFRGHVDDDELKLIQDDLLEMTGKKEKELQTRLKTIQQEELQSEQKKISLQQLKKSHNEQIQRNLVTAKEQCKQQLAARENIVQEQERLDKSCEDRDRQRKHHIETYHEKLAEQIKDNAAARSTFKLAVQGSSPLYRTPWWSDESEERLKGFQRPMTVQAPTQSPIIYSNRGVDGMTDNLSFGLYKTHKQAVYRIIFPPLTLVLLLIQL</sequence>
<dbReference type="EMBL" id="ANIZ01003104">
    <property type="protein sequence ID" value="ETI35637.1"/>
    <property type="molecule type" value="Genomic_DNA"/>
</dbReference>
<comment type="caution">
    <text evidence="2">The sequence shown here is derived from an EMBL/GenBank/DDBJ whole genome shotgun (WGS) entry which is preliminary data.</text>
</comment>
<keyword evidence="1" id="KW-0175">Coiled coil</keyword>
<protein>
    <submittedName>
        <fullName evidence="2">Uncharacterized protein</fullName>
    </submittedName>
</protein>
<dbReference type="OrthoDB" id="123215at2759"/>
<organism evidence="2 3">
    <name type="scientific">Phytophthora nicotianae P1569</name>
    <dbReference type="NCBI Taxonomy" id="1317065"/>
    <lineage>
        <taxon>Eukaryota</taxon>
        <taxon>Sar</taxon>
        <taxon>Stramenopiles</taxon>
        <taxon>Oomycota</taxon>
        <taxon>Peronosporomycetes</taxon>
        <taxon>Peronosporales</taxon>
        <taxon>Peronosporaceae</taxon>
        <taxon>Phytophthora</taxon>
    </lineage>
</organism>
<proteinExistence type="predicted"/>
<dbReference type="HOGENOM" id="CLU_620378_0_0_1"/>
<name>V9EBJ0_PHYNI</name>
<accession>V9EBJ0</accession>
<keyword evidence="3" id="KW-1185">Reference proteome</keyword>
<reference evidence="2 3" key="1">
    <citation type="submission" date="2013-11" db="EMBL/GenBank/DDBJ databases">
        <title>The Genome Sequence of Phytophthora parasitica P1569.</title>
        <authorList>
            <consortium name="The Broad Institute Genomics Platform"/>
            <person name="Russ C."/>
            <person name="Tyler B."/>
            <person name="Panabieres F."/>
            <person name="Shan W."/>
            <person name="Tripathy S."/>
            <person name="Grunwald N."/>
            <person name="Machado M."/>
            <person name="Johnson C.S."/>
            <person name="Arredondo F."/>
            <person name="Hong C."/>
            <person name="Coffey M."/>
            <person name="Young S.K."/>
            <person name="Zeng Q."/>
            <person name="Gargeya S."/>
            <person name="Fitzgerald M."/>
            <person name="Abouelleil A."/>
            <person name="Alvarado L."/>
            <person name="Chapman S.B."/>
            <person name="Gainer-Dewar J."/>
            <person name="Goldberg J."/>
            <person name="Griggs A."/>
            <person name="Gujja S."/>
            <person name="Hansen M."/>
            <person name="Howarth C."/>
            <person name="Imamovic A."/>
            <person name="Ireland A."/>
            <person name="Larimer J."/>
            <person name="McCowan C."/>
            <person name="Murphy C."/>
            <person name="Pearson M."/>
            <person name="Poon T.W."/>
            <person name="Priest M."/>
            <person name="Roberts A."/>
            <person name="Saif S."/>
            <person name="Shea T."/>
            <person name="Sykes S."/>
            <person name="Wortman J."/>
            <person name="Nusbaum C."/>
            <person name="Birren B."/>
        </authorList>
    </citation>
    <scope>NUCLEOTIDE SEQUENCE [LARGE SCALE GENOMIC DNA]</scope>
    <source>
        <strain evidence="2 3">P1569</strain>
    </source>
</reference>
<evidence type="ECO:0000313" key="3">
    <source>
        <dbReference type="Proteomes" id="UP000018721"/>
    </source>
</evidence>
<dbReference type="AlphaFoldDB" id="V9EBJ0"/>
<dbReference type="eggNOG" id="ENOG502SR8F">
    <property type="taxonomic scope" value="Eukaryota"/>
</dbReference>
<evidence type="ECO:0000313" key="2">
    <source>
        <dbReference type="EMBL" id="ETI35637.1"/>
    </source>
</evidence>
<gene>
    <name evidence="2" type="ORF">F443_18058</name>
</gene>
<evidence type="ECO:0000256" key="1">
    <source>
        <dbReference type="SAM" id="Coils"/>
    </source>
</evidence>
<feature type="coiled-coil region" evidence="1">
    <location>
        <begin position="252"/>
        <end position="322"/>
    </location>
</feature>
<dbReference type="Proteomes" id="UP000018721">
    <property type="component" value="Unassembled WGS sequence"/>
</dbReference>